<dbReference type="HOGENOM" id="CLU_1987572_0_0_2"/>
<accession>U1PFS7</accession>
<feature type="region of interest" description="Disordered" evidence="1">
    <location>
        <begin position="1"/>
        <end position="22"/>
    </location>
</feature>
<dbReference type="Proteomes" id="UP000030649">
    <property type="component" value="Unassembled WGS sequence"/>
</dbReference>
<proteinExistence type="predicted"/>
<name>U1PFS7_9EURY</name>
<sequence>MAEGRGSPAPRGANVARRRGDVPHRVGDAVRLASDYPEANDRPIPRWWTESRDELRLREEKILEQREVFRLEMVDHGQVVKYLGDRPVETAKNGLQRVGSHSRYGFGELRLKALGEQYQESERKD</sequence>
<dbReference type="AlphaFoldDB" id="U1PFS7"/>
<dbReference type="STRING" id="1238424.J07HQW1_01002"/>
<evidence type="ECO:0000313" key="3">
    <source>
        <dbReference type="Proteomes" id="UP000030649"/>
    </source>
</evidence>
<reference evidence="2 3" key="1">
    <citation type="journal article" date="2013" name="PLoS ONE">
        <title>Assembly-driven community genomics of a hypersaline microbial ecosystem.</title>
        <authorList>
            <person name="Podell S."/>
            <person name="Ugalde J.A."/>
            <person name="Narasingarao P."/>
            <person name="Banfield J.F."/>
            <person name="Heidelberg K.B."/>
            <person name="Allen E.E."/>
        </authorList>
    </citation>
    <scope>NUCLEOTIDE SEQUENCE [LARGE SCALE GENOMIC DNA]</scope>
    <source>
        <strain evidence="3">J07HQW1</strain>
    </source>
</reference>
<protein>
    <submittedName>
        <fullName evidence="2">Uncharacterized protein</fullName>
    </submittedName>
</protein>
<gene>
    <name evidence="2" type="ORF">J07HQW1_01002</name>
</gene>
<organism evidence="2 3">
    <name type="scientific">Haloquadratum walsbyi J07HQW1</name>
    <dbReference type="NCBI Taxonomy" id="1238424"/>
    <lineage>
        <taxon>Archaea</taxon>
        <taxon>Methanobacteriati</taxon>
        <taxon>Methanobacteriota</taxon>
        <taxon>Stenosarchaea group</taxon>
        <taxon>Halobacteria</taxon>
        <taxon>Halobacteriales</taxon>
        <taxon>Haloferacaceae</taxon>
        <taxon>Haloquadratum</taxon>
    </lineage>
</organism>
<dbReference type="EMBL" id="KE356560">
    <property type="protein sequence ID" value="ERG90971.1"/>
    <property type="molecule type" value="Genomic_DNA"/>
</dbReference>
<evidence type="ECO:0000313" key="2">
    <source>
        <dbReference type="EMBL" id="ERG90971.1"/>
    </source>
</evidence>
<evidence type="ECO:0000256" key="1">
    <source>
        <dbReference type="SAM" id="MobiDB-lite"/>
    </source>
</evidence>